<evidence type="ECO:0000256" key="10">
    <source>
        <dbReference type="ARBA" id="ARBA00023204"/>
    </source>
</evidence>
<dbReference type="Gene3D" id="1.25.40.10">
    <property type="entry name" value="Tetratricopeptide repeat domain"/>
    <property type="match status" value="1"/>
</dbReference>
<dbReference type="Gene3D" id="1.10.1070.11">
    <property type="entry name" value="Phosphatidylinositol 3-/4-kinase, catalytic domain"/>
    <property type="match status" value="1"/>
</dbReference>
<dbReference type="InterPro" id="IPR003152">
    <property type="entry name" value="FATC_dom"/>
</dbReference>
<evidence type="ECO:0000259" key="16">
    <source>
        <dbReference type="PROSITE" id="PS51190"/>
    </source>
</evidence>
<keyword evidence="6" id="KW-0547">Nucleotide-binding</keyword>
<dbReference type="EC" id="2.7.11.1" evidence="3"/>
<dbReference type="Pfam" id="PF23593">
    <property type="entry name" value="HEAT_ATR"/>
    <property type="match status" value="1"/>
</dbReference>
<dbReference type="GO" id="GO:0004674">
    <property type="term" value="F:protein serine/threonine kinase activity"/>
    <property type="evidence" value="ECO:0007669"/>
    <property type="project" value="UniProtKB-KW"/>
</dbReference>
<dbReference type="Gene3D" id="1.25.10.10">
    <property type="entry name" value="Leucine-rich Repeat Variant"/>
    <property type="match status" value="2"/>
</dbReference>
<keyword evidence="10" id="KW-0234">DNA repair</keyword>
<dbReference type="InterPro" id="IPR011989">
    <property type="entry name" value="ARM-like"/>
</dbReference>
<comment type="subcellular location">
    <subcellularLocation>
        <location evidence="1">Nucleus</location>
    </subcellularLocation>
</comment>
<dbReference type="Pfam" id="PF02260">
    <property type="entry name" value="FATC"/>
    <property type="match status" value="1"/>
</dbReference>
<evidence type="ECO:0000256" key="11">
    <source>
        <dbReference type="ARBA" id="ARBA00023242"/>
    </source>
</evidence>
<feature type="domain" description="FATC" evidence="16">
    <location>
        <begin position="2468"/>
        <end position="2500"/>
    </location>
</feature>
<reference evidence="17 18" key="1">
    <citation type="submission" date="2015-02" db="EMBL/GenBank/DDBJ databases">
        <authorList>
            <person name="Chooi Y.-H."/>
        </authorList>
    </citation>
    <scope>NUCLEOTIDE SEQUENCE [LARGE SCALE GENOMIC DNA]</scope>
    <source>
        <strain evidence="17">E3</strain>
    </source>
</reference>
<feature type="region of interest" description="Disordered" evidence="13">
    <location>
        <begin position="1"/>
        <end position="20"/>
    </location>
</feature>
<feature type="domain" description="PI3K/PI4K catalytic" evidence="14">
    <location>
        <begin position="2172"/>
        <end position="2484"/>
    </location>
</feature>
<evidence type="ECO:0000256" key="5">
    <source>
        <dbReference type="ARBA" id="ARBA00022679"/>
    </source>
</evidence>
<dbReference type="InterPro" id="IPR014009">
    <property type="entry name" value="PIK_FAT"/>
</dbReference>
<dbReference type="Pfam" id="PF08064">
    <property type="entry name" value="UME"/>
    <property type="match status" value="1"/>
</dbReference>
<protein>
    <recommendedName>
        <fullName evidence="12">Serine/threonine-protein kinase ATR</fullName>
        <ecNumber evidence="3">2.7.11.1</ecNumber>
    </recommendedName>
</protein>
<dbReference type="Pfam" id="PF25030">
    <property type="entry name" value="M-HEAT_ATR"/>
    <property type="match status" value="1"/>
</dbReference>
<dbReference type="PROSITE" id="PS51189">
    <property type="entry name" value="FAT"/>
    <property type="match status" value="1"/>
</dbReference>
<dbReference type="SUPFAM" id="SSF56112">
    <property type="entry name" value="Protein kinase-like (PK-like)"/>
    <property type="match status" value="1"/>
</dbReference>
<dbReference type="OrthoDB" id="381190at2759"/>
<evidence type="ECO:0000256" key="2">
    <source>
        <dbReference type="ARBA" id="ARBA00010769"/>
    </source>
</evidence>
<keyword evidence="4" id="KW-0723">Serine/threonine-protein kinase</keyword>
<dbReference type="InterPro" id="IPR050517">
    <property type="entry name" value="DDR_Repair_Kinase"/>
</dbReference>
<evidence type="ECO:0000256" key="7">
    <source>
        <dbReference type="ARBA" id="ARBA00022763"/>
    </source>
</evidence>
<comment type="similarity">
    <text evidence="2">Belongs to the PI3/PI4-kinase family. ATM subfamily.</text>
</comment>
<dbReference type="InterPro" id="IPR012993">
    <property type="entry name" value="UME"/>
</dbReference>
<dbReference type="InterPro" id="IPR056802">
    <property type="entry name" value="ATR-like_M-HEAT"/>
</dbReference>
<accession>A0A0G4J4Y6</accession>
<dbReference type="GO" id="GO:0000077">
    <property type="term" value="P:DNA damage checkpoint signaling"/>
    <property type="evidence" value="ECO:0007669"/>
    <property type="project" value="TreeGrafter"/>
</dbReference>
<sequence>MYGPEAFDDDPMWDESVDGPDVDASDELRHALPAYANKAISDIDAARIPADASGQIAAVQIALRPPYCDEIFGDDLLPWIPLLVLMFKQLSEPKMKSLGTLILDNAVRLIQLFMQRNTHAFRHVFADILQCVADLLEYTESDARTATEQAGLSARVLLLPNTLQHLTCASHRCEAMPCCSDELPTCNDHSGEPCFSVDISNDDRIDMLRSSFTLVLGQFMFDSMLVLDFIPAFADILKRQIRCAAPSVQEASSIALLDLVKSMVPPPESARVSLLSLFDIVSTDSFRTPTLELQVVQLVDWLLLPLPADQLKPYARALASLCPRVLEFAHCSELRFKVGDLMFHLHKLFPFMLLYLPSFRVCFDRAAALLPPMRSCFMHIVQTLPECFHSSSLTACDNVAVSDCVSSLSPSDVFHRTSWTFFQDALRRVSEQSPCASLDGISFVCDVFSWFAMVPSDASTLSGVQSALVPVVVGWLYAVSDQVEDKRWDTKAVTSMRLCALDFLRRISQWPHTAKCFGHAYLRLLTACMVDRELLPDMLLAWGPLPVVDLNAERMLLVRLLESPNPTSVNHLPRVTAKFPEEVRTWTMSRLAEILTETGDNDMEIAIAGTCGRLCCIAADITGTNNTGMCPTCDASNESDKVAPSNRQSRQTAWRSVSSFVTLLEERRSAAVRAAMATSLFRFLRHCTTESLRQSSSELRSLVLSLLVDDHADVRSSVASSITLLVEDDVDLDHCGLVTLFVPDSLQSVSRSNRIAKAVNELVYGLAEANSNPNNLESYKDALTALAKMAIRLSGTARSIIVFLLIQSMLDEDVSLRALAYQQICFVAQSSGMSTSELIRQPYVEETILKWLPQRRLVCDEVCEALLDVGVETFLEDALPLVLPKLVLDQAIEVLNEISTRLHVQLSTLVVERIAPILHHVLANPDIEPSRATKAIEFLCQRIVPGYRFSDLLKLSKQGLVVSLIDSMGIPAQRNSAEHALQILVLADSGVGFGEYKTSEQFAIPDASTMSAFCADFFLMICDNLNNVIQNSNTGSVDRKVQAVRSLKCLTQLVGPRLSNFASKMVATMKVGLERVGDPAVITEILLLFESFLDALAADHLGTCLSQIVVTLLSCWRSHASSALIRDRIVEILDRLLVGRKSELSKYFAELLPMIPEDPELATIRHSVSGLTRDVDVTRRLSSMLLSVDNESSNVREMALTQLRDALSQPSTAQTLINCVRNGDSLLFVLVTALLRRCSDPSSSVRLLCAECIGALGAVDPSLVGTIHNMKPAQEIGSVESFALILCVDYLAKAVRSSAPKAQNRAMFAVQEILKFAHCRPETPELFAEACTGGNINDWISRVDFADRKGVEFWASLPDAVRELLSPCLTSGYHIADRAAPASTTFHRVGMAHERWLSVWCRYLISRSSGPLSDVFRACRGVVVSDVNTATFLLPHLVLDALGAGELNQIRDEILGIVNHDSGIQERRSSVQAVFELLDILRQLLIKSTGVGLSRFGYYSDQPTGQLSSLLNGIPDRVLAFAAHACGAHTRALRHLEMHVRSSDTAATLEDLDFLQRVFADLDDADGMQGLSFLRTRPPSPVEQARDLESLGQWNDALICHQEQARSDPDHHDTRVALLHCLLRLGRYENCISEVAEIIGDDNHVMDNPVMSKLLSFGIESAWRSANWAALERFMIAHPDPSCFEVGLANVISAWRSDDEERVTATLQQARFNIMSHLAAAAQESYARAYPFWAQLQLLNDFDLARTRVTASVSWPWQQRIASMQPAFTTREPILSVHRLVFEAACRDDLAGQCWLQLARESRLSSEFDQASYAVLRANRLQVRNACLEQAELLRARGNFSQALIVLEEHIASRGQLPIGYTSQERQEELSNMQCLVGELMQLSASRTSDSILSTYRTAIAHCSTLDKPHFLWGSFMDTLLRSELDVQIDDSDRRDVIKKLVPDIIHHYLLSVMSSSGYVFDTLPRVVTLWCEHAEVFVPNGTSKSKGGPSSNRVNDVAAWISDWIKKVPAHNWYVVLPQLVSRLQNENASVQEFLTAVIVRTFLAHPRQSTWIVASIEHYKSDEHRNPVMRILKSVGSKMNGAAREELQRAQRLLSLLVELCTFQIAKEIRSTRLPSNVRRFLKASKEALMMPLQSAMTVAIPERPPDAPGVSSSDVVNPFPLETVMITGIDDHLNILPSKEKPRQARFLGSDGSYHLFLCKVEGEGDMRKNSRMMEVANVVNRLFRASPDSRRRRLRLRTYAVMPLREDCGIIEWVLNTSAFRAIVDFYQSDLPMSAKQAATYYEAHASEPVARYHHLRKVMQPRLHRFFMDTFPEPTTWYENRMLFTRSWAVWAMVGHIVGLGDRHGENILLDRSNGEVIHVDFDCLFDRGLNLRTPEVVPFRLTANALDGMGITQHEGVFRTSCNVAMRVLRDNSGVLQKCLETFVHDPLVEWKSKRVLHQGLGEKAMKNVENRLAGKIANSTLPVSVEGYVDHLIRAAMSPDNLGRMFVGWMPWS</sequence>
<dbReference type="InterPro" id="IPR018936">
    <property type="entry name" value="PI3/4_kinase_CS"/>
</dbReference>
<dbReference type="GO" id="GO:0005694">
    <property type="term" value="C:chromosome"/>
    <property type="evidence" value="ECO:0007669"/>
    <property type="project" value="TreeGrafter"/>
</dbReference>
<dbReference type="SMART" id="SM00802">
    <property type="entry name" value="UME"/>
    <property type="match status" value="1"/>
</dbReference>
<keyword evidence="5" id="KW-0808">Transferase</keyword>
<dbReference type="InterPro" id="IPR011009">
    <property type="entry name" value="Kinase-like_dom_sf"/>
</dbReference>
<dbReference type="Pfam" id="PF00454">
    <property type="entry name" value="PI3_PI4_kinase"/>
    <property type="match status" value="1"/>
</dbReference>
<dbReference type="PANTHER" id="PTHR11139">
    <property type="entry name" value="ATAXIA TELANGIECTASIA MUTATED ATM -RELATED"/>
    <property type="match status" value="1"/>
</dbReference>
<evidence type="ECO:0000256" key="13">
    <source>
        <dbReference type="SAM" id="MobiDB-lite"/>
    </source>
</evidence>
<keyword evidence="8" id="KW-0418">Kinase</keyword>
<evidence type="ECO:0000313" key="17">
    <source>
        <dbReference type="EMBL" id="CEP02592.1"/>
    </source>
</evidence>
<evidence type="ECO:0000256" key="1">
    <source>
        <dbReference type="ARBA" id="ARBA00004123"/>
    </source>
</evidence>
<organism evidence="17 18">
    <name type="scientific">Plasmodiophora brassicae</name>
    <name type="common">Clubroot disease agent</name>
    <dbReference type="NCBI Taxonomy" id="37360"/>
    <lineage>
        <taxon>Eukaryota</taxon>
        <taxon>Sar</taxon>
        <taxon>Rhizaria</taxon>
        <taxon>Endomyxa</taxon>
        <taxon>Phytomyxea</taxon>
        <taxon>Plasmodiophorida</taxon>
        <taxon>Plasmodiophoridae</taxon>
        <taxon>Plasmodiophora</taxon>
    </lineage>
</organism>
<dbReference type="PROSITE" id="PS50290">
    <property type="entry name" value="PI3_4_KINASE_3"/>
    <property type="match status" value="1"/>
</dbReference>
<dbReference type="EMBL" id="CDSF01000133">
    <property type="protein sequence ID" value="CEP02592.1"/>
    <property type="molecule type" value="Genomic_DNA"/>
</dbReference>
<dbReference type="GO" id="GO:0005634">
    <property type="term" value="C:nucleus"/>
    <property type="evidence" value="ECO:0007669"/>
    <property type="project" value="UniProtKB-SubCell"/>
</dbReference>
<name>A0A0G4J4Y6_PLABS</name>
<dbReference type="GO" id="GO:0006281">
    <property type="term" value="P:DNA repair"/>
    <property type="evidence" value="ECO:0007669"/>
    <property type="project" value="UniProtKB-KW"/>
</dbReference>
<dbReference type="SMART" id="SM01343">
    <property type="entry name" value="FATC"/>
    <property type="match status" value="1"/>
</dbReference>
<dbReference type="SUPFAM" id="SSF48371">
    <property type="entry name" value="ARM repeat"/>
    <property type="match status" value="3"/>
</dbReference>
<evidence type="ECO:0000256" key="6">
    <source>
        <dbReference type="ARBA" id="ARBA00022741"/>
    </source>
</evidence>
<evidence type="ECO:0000256" key="9">
    <source>
        <dbReference type="ARBA" id="ARBA00022840"/>
    </source>
</evidence>
<dbReference type="InterPro" id="IPR057564">
    <property type="entry name" value="HEAT_ATR"/>
</dbReference>
<dbReference type="PROSITE" id="PS00916">
    <property type="entry name" value="PI3_4_KINASE_2"/>
    <property type="match status" value="1"/>
</dbReference>
<dbReference type="Pfam" id="PF02259">
    <property type="entry name" value="FAT"/>
    <property type="match status" value="1"/>
</dbReference>
<feature type="domain" description="FAT" evidence="15">
    <location>
        <begin position="1518"/>
        <end position="2061"/>
    </location>
</feature>
<dbReference type="STRING" id="37360.A0A0G4J4Y6"/>
<dbReference type="PANTHER" id="PTHR11139:SF69">
    <property type="entry name" value="SERINE_THREONINE-PROTEIN KINASE ATR"/>
    <property type="match status" value="1"/>
</dbReference>
<dbReference type="SMART" id="SM00146">
    <property type="entry name" value="PI3Kc"/>
    <property type="match status" value="1"/>
</dbReference>
<evidence type="ECO:0000256" key="3">
    <source>
        <dbReference type="ARBA" id="ARBA00012513"/>
    </source>
</evidence>
<dbReference type="GO" id="GO:0005524">
    <property type="term" value="F:ATP binding"/>
    <property type="evidence" value="ECO:0007669"/>
    <property type="project" value="UniProtKB-KW"/>
</dbReference>
<evidence type="ECO:0000256" key="12">
    <source>
        <dbReference type="ARBA" id="ARBA00024420"/>
    </source>
</evidence>
<keyword evidence="18" id="KW-1185">Reference proteome</keyword>
<evidence type="ECO:0000259" key="14">
    <source>
        <dbReference type="PROSITE" id="PS50290"/>
    </source>
</evidence>
<dbReference type="InterPro" id="IPR003151">
    <property type="entry name" value="PIK-rel_kinase_FAT"/>
</dbReference>
<dbReference type="InterPro" id="IPR036940">
    <property type="entry name" value="PI3/4_kinase_cat_sf"/>
</dbReference>
<dbReference type="Gene3D" id="3.30.1010.10">
    <property type="entry name" value="Phosphatidylinositol 3-kinase Catalytic Subunit, Chain A, domain 4"/>
    <property type="match status" value="1"/>
</dbReference>
<dbReference type="InterPro" id="IPR011990">
    <property type="entry name" value="TPR-like_helical_dom_sf"/>
</dbReference>
<keyword evidence="11" id="KW-0539">Nucleus</keyword>
<dbReference type="PROSITE" id="PS51190">
    <property type="entry name" value="FATC"/>
    <property type="match status" value="1"/>
</dbReference>
<dbReference type="GO" id="GO:0000723">
    <property type="term" value="P:telomere maintenance"/>
    <property type="evidence" value="ECO:0007669"/>
    <property type="project" value="TreeGrafter"/>
</dbReference>
<evidence type="ECO:0000256" key="8">
    <source>
        <dbReference type="ARBA" id="ARBA00022777"/>
    </source>
</evidence>
<dbReference type="OMA" id="RIVEVCP"/>
<dbReference type="Proteomes" id="UP000039324">
    <property type="component" value="Unassembled WGS sequence"/>
</dbReference>
<dbReference type="InterPro" id="IPR016024">
    <property type="entry name" value="ARM-type_fold"/>
</dbReference>
<evidence type="ECO:0000313" key="18">
    <source>
        <dbReference type="Proteomes" id="UP000039324"/>
    </source>
</evidence>
<gene>
    <name evidence="17" type="ORF">PBRA_002559</name>
</gene>
<dbReference type="InterPro" id="IPR000403">
    <property type="entry name" value="PI3/4_kinase_cat_dom"/>
</dbReference>
<keyword evidence="7" id="KW-0227">DNA damage</keyword>
<proteinExistence type="inferred from homology"/>
<evidence type="ECO:0000256" key="4">
    <source>
        <dbReference type="ARBA" id="ARBA00022527"/>
    </source>
</evidence>
<keyword evidence="9" id="KW-0067">ATP-binding</keyword>
<dbReference type="CDD" id="cd00892">
    <property type="entry name" value="PIKKc_ATR"/>
    <property type="match status" value="1"/>
</dbReference>
<evidence type="ECO:0000259" key="15">
    <source>
        <dbReference type="PROSITE" id="PS51189"/>
    </source>
</evidence>